<proteinExistence type="inferred from homology"/>
<dbReference type="GO" id="GO:0015288">
    <property type="term" value="F:porin activity"/>
    <property type="evidence" value="ECO:0007669"/>
    <property type="project" value="TreeGrafter"/>
</dbReference>
<comment type="similarity">
    <text evidence="2">Belongs to the outer membrane factor (OMF) (TC 1.B.17) family.</text>
</comment>
<keyword evidence="5" id="KW-0812">Transmembrane</keyword>
<dbReference type="PANTHER" id="PTHR30026">
    <property type="entry name" value="OUTER MEMBRANE PROTEIN TOLC"/>
    <property type="match status" value="1"/>
</dbReference>
<evidence type="ECO:0000256" key="2">
    <source>
        <dbReference type="ARBA" id="ARBA00007613"/>
    </source>
</evidence>
<dbReference type="Pfam" id="PF02321">
    <property type="entry name" value="OEP"/>
    <property type="match status" value="2"/>
</dbReference>
<dbReference type="GO" id="GO:0015562">
    <property type="term" value="F:efflux transmembrane transporter activity"/>
    <property type="evidence" value="ECO:0007669"/>
    <property type="project" value="InterPro"/>
</dbReference>
<name>A0A1H4JXA3_9FLAO</name>
<dbReference type="OrthoDB" id="9771205at2"/>
<dbReference type="PANTHER" id="PTHR30026:SF20">
    <property type="entry name" value="OUTER MEMBRANE PROTEIN TOLC"/>
    <property type="match status" value="1"/>
</dbReference>
<dbReference type="SUPFAM" id="SSF56954">
    <property type="entry name" value="Outer membrane efflux proteins (OEP)"/>
    <property type="match status" value="1"/>
</dbReference>
<gene>
    <name evidence="9" type="ORF">SAMN05192540_0611</name>
</gene>
<evidence type="ECO:0000313" key="9">
    <source>
        <dbReference type="EMBL" id="SEB50465.1"/>
    </source>
</evidence>
<reference evidence="9 10" key="1">
    <citation type="submission" date="2016-10" db="EMBL/GenBank/DDBJ databases">
        <authorList>
            <person name="de Groot N.N."/>
        </authorList>
    </citation>
    <scope>NUCLEOTIDE SEQUENCE [LARGE SCALE GENOMIC DNA]</scope>
    <source>
        <strain evidence="9 10">MAR_2009_71</strain>
    </source>
</reference>
<dbReference type="GO" id="GO:0009279">
    <property type="term" value="C:cell outer membrane"/>
    <property type="evidence" value="ECO:0007669"/>
    <property type="project" value="UniProtKB-SubCell"/>
</dbReference>
<evidence type="ECO:0000256" key="1">
    <source>
        <dbReference type="ARBA" id="ARBA00004442"/>
    </source>
</evidence>
<evidence type="ECO:0000256" key="4">
    <source>
        <dbReference type="ARBA" id="ARBA00022452"/>
    </source>
</evidence>
<evidence type="ECO:0000256" key="3">
    <source>
        <dbReference type="ARBA" id="ARBA00022448"/>
    </source>
</evidence>
<protein>
    <submittedName>
        <fullName evidence="9">Outer membrane protein TolC</fullName>
    </submittedName>
</protein>
<dbReference type="Gene3D" id="1.20.1600.10">
    <property type="entry name" value="Outer membrane efflux proteins (OEP)"/>
    <property type="match status" value="1"/>
</dbReference>
<evidence type="ECO:0000256" key="7">
    <source>
        <dbReference type="ARBA" id="ARBA00023237"/>
    </source>
</evidence>
<feature type="signal peptide" evidence="8">
    <location>
        <begin position="1"/>
        <end position="20"/>
    </location>
</feature>
<feature type="chain" id="PRO_5010209155" evidence="8">
    <location>
        <begin position="21"/>
        <end position="454"/>
    </location>
</feature>
<organism evidence="9 10">
    <name type="scientific">Maribacter dokdonensis</name>
    <dbReference type="NCBI Taxonomy" id="320912"/>
    <lineage>
        <taxon>Bacteria</taxon>
        <taxon>Pseudomonadati</taxon>
        <taxon>Bacteroidota</taxon>
        <taxon>Flavobacteriia</taxon>
        <taxon>Flavobacteriales</taxon>
        <taxon>Flavobacteriaceae</taxon>
        <taxon>Maribacter</taxon>
    </lineage>
</organism>
<evidence type="ECO:0000256" key="6">
    <source>
        <dbReference type="ARBA" id="ARBA00023136"/>
    </source>
</evidence>
<evidence type="ECO:0000256" key="5">
    <source>
        <dbReference type="ARBA" id="ARBA00022692"/>
    </source>
</evidence>
<keyword evidence="4" id="KW-1134">Transmembrane beta strand</keyword>
<dbReference type="InterPro" id="IPR051906">
    <property type="entry name" value="TolC-like"/>
</dbReference>
<dbReference type="GO" id="GO:1990281">
    <property type="term" value="C:efflux pump complex"/>
    <property type="evidence" value="ECO:0007669"/>
    <property type="project" value="TreeGrafter"/>
</dbReference>
<keyword evidence="7" id="KW-0998">Cell outer membrane</keyword>
<dbReference type="InterPro" id="IPR003423">
    <property type="entry name" value="OMP_efflux"/>
</dbReference>
<sequence>MSKVRFITLLIFLPVCSIFAQEKTLSKEEAVAKALENNFGIEIAKGQVDIAENNASVLNSGYLPTLTGTAAATYNNNNTTTEFPGQFNDDGSARDNISIDGAESQRYSAALNLNYTLFDGLGRYYNYKRLKEQYQLSTLQARETIENTMIQMFTVYFEIARLTENRNVQKQALEISRDRITRSEYSFEYGQNTKLDILNAQVDMTNDSIALLNTEQQLANAKRDLNVVLNQDLSSQYMVDTTVVFIPKFQIVEFMDQAIANNVAVLQTETNLNINAYDIKVNKSGYLPTIGLTGSYGWNRNQNAPSAFLTGAVFPGTNSNVGNYALGASLTWNLFDGGSTTVSVKNAKIAYANQELLRKQVELEVNRDMQNAMALYENLLKIYQIQEQNVFTNENNFERSKEQFQLGSITSIEFRQAQINLLNAQTNKNLAKYDAKLAELQLLQLTGQLLNIEL</sequence>
<keyword evidence="3" id="KW-0813">Transport</keyword>
<comment type="subcellular location">
    <subcellularLocation>
        <location evidence="1">Cell outer membrane</location>
    </subcellularLocation>
</comment>
<dbReference type="Proteomes" id="UP000183038">
    <property type="component" value="Unassembled WGS sequence"/>
</dbReference>
<dbReference type="EMBL" id="FNTB01000001">
    <property type="protein sequence ID" value="SEB50465.1"/>
    <property type="molecule type" value="Genomic_DNA"/>
</dbReference>
<evidence type="ECO:0000256" key="8">
    <source>
        <dbReference type="SAM" id="SignalP"/>
    </source>
</evidence>
<evidence type="ECO:0000313" key="10">
    <source>
        <dbReference type="Proteomes" id="UP000183038"/>
    </source>
</evidence>
<dbReference type="RefSeq" id="WP_074670016.1">
    <property type="nucleotide sequence ID" value="NZ_FNTB01000001.1"/>
</dbReference>
<keyword evidence="8" id="KW-0732">Signal</keyword>
<dbReference type="AlphaFoldDB" id="A0A1H4JXA3"/>
<accession>A0A1H4JXA3</accession>
<keyword evidence="6" id="KW-0472">Membrane</keyword>